<dbReference type="InterPro" id="IPR036680">
    <property type="entry name" value="SPOR-like_sf"/>
</dbReference>
<feature type="transmembrane region" description="Helical" evidence="1">
    <location>
        <begin position="174"/>
        <end position="196"/>
    </location>
</feature>
<dbReference type="PROSITE" id="PS51724">
    <property type="entry name" value="SPOR"/>
    <property type="match status" value="1"/>
</dbReference>
<keyword evidence="1" id="KW-0812">Transmembrane</keyword>
<dbReference type="Gene3D" id="3.30.70.1070">
    <property type="entry name" value="Sporulation related repeat"/>
    <property type="match status" value="1"/>
</dbReference>
<dbReference type="GO" id="GO:0042834">
    <property type="term" value="F:peptidoglycan binding"/>
    <property type="evidence" value="ECO:0007669"/>
    <property type="project" value="InterPro"/>
</dbReference>
<evidence type="ECO:0000313" key="4">
    <source>
        <dbReference type="Proteomes" id="UP000008514"/>
    </source>
</evidence>
<dbReference type="STRING" id="313595.P700755_001346"/>
<sequence length="318" mass="36052">MKVENYIKQLLYRYECVIVPGFGAFVTQKRSSVYDDEGHRFTPPSNHVTFNKAIQNQDGLLAETIAKAESMDFESAKFKIKLFVDDFLTALYQDKTLKLSKLGIFSLDTEFKISFEPEETENYFVDSFGLEAFGLIGLAKSELSLDKAEKEDPSELTLAELTSEEKHISKTKLYFKYAAIGILAIGLASFIGLYQYNDYVISHNYTESQKAETLLQERIQAAEFNFTLSNLDLETNRVETILPKYHIIAGAFRVKANAERKVKLLQQEGYSATLIGKNAYGLHQVAFASYSDQESALNSLEKIKSIENPNAWLFVKQL</sequence>
<name>K4ICY7_PSYTT</name>
<evidence type="ECO:0000256" key="1">
    <source>
        <dbReference type="SAM" id="Phobius"/>
    </source>
</evidence>
<evidence type="ECO:0000313" key="3">
    <source>
        <dbReference type="EMBL" id="AFU68279.1"/>
    </source>
</evidence>
<dbReference type="KEGG" id="ptq:P700755_001346"/>
<dbReference type="OrthoDB" id="653949at2"/>
<organism evidence="3 4">
    <name type="scientific">Psychroflexus torquis (strain ATCC 700755 / CIP 106069 / ACAM 623)</name>
    <dbReference type="NCBI Taxonomy" id="313595"/>
    <lineage>
        <taxon>Bacteria</taxon>
        <taxon>Pseudomonadati</taxon>
        <taxon>Bacteroidota</taxon>
        <taxon>Flavobacteriia</taxon>
        <taxon>Flavobacteriales</taxon>
        <taxon>Flavobacteriaceae</taxon>
        <taxon>Psychroflexus</taxon>
    </lineage>
</organism>
<keyword evidence="4" id="KW-1185">Reference proteome</keyword>
<accession>K4ICY7</accession>
<dbReference type="eggNOG" id="COG3087">
    <property type="taxonomic scope" value="Bacteria"/>
</dbReference>
<dbReference type="InterPro" id="IPR041268">
    <property type="entry name" value="HU-CCDC81_bac_2"/>
</dbReference>
<reference evidence="3" key="2">
    <citation type="submission" date="2012-09" db="EMBL/GenBank/DDBJ databases">
        <title>The complete sequence of Psychroflexus torquis an extreme psychrophile from sea-ice that is stimulated by light.</title>
        <authorList>
            <person name="Feng S."/>
            <person name="Powell S.M."/>
            <person name="Bowman J.P."/>
        </authorList>
    </citation>
    <scope>NUCLEOTIDE SEQUENCE [LARGE SCALE GENOMIC DNA]</scope>
    <source>
        <strain evidence="3">ATCC 700755</strain>
    </source>
</reference>
<gene>
    <name evidence="3" type="ordered locus">P700755_001346</name>
</gene>
<dbReference type="Pfam" id="PF18175">
    <property type="entry name" value="HU-CCDC81_bac_2"/>
    <property type="match status" value="1"/>
</dbReference>
<protein>
    <submittedName>
        <fullName evidence="3">SPOR superfamily protein</fullName>
    </submittedName>
</protein>
<dbReference type="InterPro" id="IPR040495">
    <property type="entry name" value="HU-CCDC81_bac_1"/>
</dbReference>
<feature type="domain" description="SPOR" evidence="2">
    <location>
        <begin position="239"/>
        <end position="318"/>
    </location>
</feature>
<dbReference type="SUPFAM" id="SSF110997">
    <property type="entry name" value="Sporulation related repeat"/>
    <property type="match status" value="1"/>
</dbReference>
<keyword evidence="1" id="KW-0472">Membrane</keyword>
<dbReference type="AlphaFoldDB" id="K4ICY7"/>
<dbReference type="Pfam" id="PF05036">
    <property type="entry name" value="SPOR"/>
    <property type="match status" value="1"/>
</dbReference>
<dbReference type="InterPro" id="IPR007730">
    <property type="entry name" value="SPOR-like_dom"/>
</dbReference>
<dbReference type="Pfam" id="PF18174">
    <property type="entry name" value="HU-CCDC81_bac_1"/>
    <property type="match status" value="1"/>
</dbReference>
<evidence type="ECO:0000259" key="2">
    <source>
        <dbReference type="PROSITE" id="PS51724"/>
    </source>
</evidence>
<dbReference type="HOGENOM" id="CLU_061747_0_0_10"/>
<dbReference type="EMBL" id="CP003879">
    <property type="protein sequence ID" value="AFU68279.1"/>
    <property type="molecule type" value="Genomic_DNA"/>
</dbReference>
<dbReference type="Proteomes" id="UP000008514">
    <property type="component" value="Chromosome"/>
</dbReference>
<dbReference type="RefSeq" id="WP_015023885.1">
    <property type="nucleotide sequence ID" value="NC_018721.1"/>
</dbReference>
<reference evidence="3" key="1">
    <citation type="submission" date="2006-03" db="EMBL/GenBank/DDBJ databases">
        <authorList>
            <person name="Bowman J."/>
            <person name="Ferriera S."/>
            <person name="Johnson J."/>
            <person name="Kravitz S."/>
            <person name="Halpern A."/>
            <person name="Remington K."/>
            <person name="Beeson K."/>
            <person name="Tran B."/>
            <person name="Rogers Y.-H."/>
            <person name="Friedman R."/>
            <person name="Venter J.C."/>
        </authorList>
    </citation>
    <scope>NUCLEOTIDE SEQUENCE [LARGE SCALE GENOMIC DNA]</scope>
    <source>
        <strain evidence="3">ATCC 700755</strain>
    </source>
</reference>
<keyword evidence="1" id="KW-1133">Transmembrane helix</keyword>
<proteinExistence type="predicted"/>